<comment type="cofactor">
    <cofactor evidence="4">
        <name>Zn(2+)</name>
        <dbReference type="ChEBI" id="CHEBI:29105"/>
    </cofactor>
</comment>
<evidence type="ECO:0000256" key="4">
    <source>
        <dbReference type="RuleBase" id="RU361277"/>
    </source>
</evidence>
<dbReference type="Gene3D" id="3.40.50.720">
    <property type="entry name" value="NAD(P)-binding Rossmann-like Domain"/>
    <property type="match status" value="1"/>
</dbReference>
<name>A0A075GQK6_9ARCH</name>
<keyword evidence="1 4" id="KW-0479">Metal-binding</keyword>
<dbReference type="EMBL" id="KF900696">
    <property type="protein sequence ID" value="AIF03998.1"/>
    <property type="molecule type" value="Genomic_DNA"/>
</dbReference>
<keyword evidence="3 6" id="KW-0560">Oxidoreductase</keyword>
<dbReference type="InterPro" id="IPR002328">
    <property type="entry name" value="ADH_Zn_CS"/>
</dbReference>
<dbReference type="EC" id="1.1.1.14" evidence="6"/>
<evidence type="ECO:0000256" key="2">
    <source>
        <dbReference type="ARBA" id="ARBA00022833"/>
    </source>
</evidence>
<proteinExistence type="inferred from homology"/>
<dbReference type="InterPro" id="IPR036291">
    <property type="entry name" value="NAD(P)-bd_dom_sf"/>
</dbReference>
<dbReference type="PROSITE" id="PS00059">
    <property type="entry name" value="ADH_ZINC"/>
    <property type="match status" value="1"/>
</dbReference>
<dbReference type="Pfam" id="PF00107">
    <property type="entry name" value="ADH_zinc_N"/>
    <property type="match status" value="1"/>
</dbReference>
<reference evidence="6" key="1">
    <citation type="journal article" date="2014" name="Genome Biol. Evol.">
        <title>Pangenome evidence for extensive interdomain horizontal transfer affecting lineage core and shell genes in uncultured planktonic thaumarchaeota and euryarchaeota.</title>
        <authorList>
            <person name="Deschamps P."/>
            <person name="Zivanovic Y."/>
            <person name="Moreira D."/>
            <person name="Rodriguez-Valera F."/>
            <person name="Lopez-Garcia P."/>
        </authorList>
    </citation>
    <scope>NUCLEOTIDE SEQUENCE</scope>
</reference>
<dbReference type="Gene3D" id="3.90.180.10">
    <property type="entry name" value="Medium-chain alcohol dehydrogenases, catalytic domain"/>
    <property type="match status" value="1"/>
</dbReference>
<dbReference type="PANTHER" id="PTHR43401">
    <property type="entry name" value="L-THREONINE 3-DEHYDROGENASE"/>
    <property type="match status" value="1"/>
</dbReference>
<dbReference type="InterPro" id="IPR020843">
    <property type="entry name" value="ER"/>
</dbReference>
<protein>
    <submittedName>
        <fullName evidence="6">Alcohol dehydrogenase (GutB)</fullName>
        <ecNumber evidence="6">1.1.1.14</ecNumber>
    </submittedName>
</protein>
<dbReference type="SUPFAM" id="SSF50129">
    <property type="entry name" value="GroES-like"/>
    <property type="match status" value="1"/>
</dbReference>
<dbReference type="Pfam" id="PF08240">
    <property type="entry name" value="ADH_N"/>
    <property type="match status" value="1"/>
</dbReference>
<sequence length="345" mass="37695">MPMKAAVVKSNSNIEIKNIENPPIGPGDMLVQMRACGICGSDVEKVFGKYGQPSMRLGHEPAGVITQVGSEISNFSIGDRVFTHHHVACYSDDCHECSHENETMCKKYYESNLEPCGLADEYVVPEWNVKHGGVLNIPDNMSFEEAAMIEPLACCIRAWSKFTHKKNDSVAILGVGPTGIMHALLAKLYGFGKVFCLDLNEFRLDFAKKFDTITINSGNTNALEQIKSETANQGVDVVIVATSSLNALKDAINFVRKGGIIVMFGVPSKGAKVDLDMSEVYSKGITIVNSYAASDFDTKEALEKISSKQIDVSQLITHKYNLQECQQAFAHAKSGDNAMKIIISN</sequence>
<evidence type="ECO:0000256" key="3">
    <source>
        <dbReference type="ARBA" id="ARBA00023002"/>
    </source>
</evidence>
<dbReference type="AlphaFoldDB" id="A0A075GQK6"/>
<comment type="similarity">
    <text evidence="4">Belongs to the zinc-containing alcohol dehydrogenase family.</text>
</comment>
<dbReference type="InterPro" id="IPR013149">
    <property type="entry name" value="ADH-like_C"/>
</dbReference>
<dbReference type="GO" id="GO:0008270">
    <property type="term" value="F:zinc ion binding"/>
    <property type="evidence" value="ECO:0007669"/>
    <property type="project" value="InterPro"/>
</dbReference>
<evidence type="ECO:0000259" key="5">
    <source>
        <dbReference type="SMART" id="SM00829"/>
    </source>
</evidence>
<dbReference type="InterPro" id="IPR013154">
    <property type="entry name" value="ADH-like_N"/>
</dbReference>
<dbReference type="GO" id="GO:0051262">
    <property type="term" value="P:protein tetramerization"/>
    <property type="evidence" value="ECO:0007669"/>
    <property type="project" value="UniProtKB-ARBA"/>
</dbReference>
<dbReference type="SMART" id="SM00829">
    <property type="entry name" value="PKS_ER"/>
    <property type="match status" value="1"/>
</dbReference>
<evidence type="ECO:0000256" key="1">
    <source>
        <dbReference type="ARBA" id="ARBA00022723"/>
    </source>
</evidence>
<dbReference type="PANTHER" id="PTHR43401:SF2">
    <property type="entry name" value="L-THREONINE 3-DEHYDROGENASE"/>
    <property type="match status" value="1"/>
</dbReference>
<accession>A0A075GQK6</accession>
<dbReference type="GO" id="GO:0043168">
    <property type="term" value="F:anion binding"/>
    <property type="evidence" value="ECO:0007669"/>
    <property type="project" value="UniProtKB-ARBA"/>
</dbReference>
<keyword evidence="2 4" id="KW-0862">Zinc</keyword>
<organism evidence="6">
    <name type="scientific">uncultured marine thaumarchaeote KM3_16_E08</name>
    <dbReference type="NCBI Taxonomy" id="1456044"/>
    <lineage>
        <taxon>Archaea</taxon>
        <taxon>Nitrososphaerota</taxon>
        <taxon>environmental samples</taxon>
    </lineage>
</organism>
<dbReference type="GO" id="GO:0003939">
    <property type="term" value="F:L-iditol 2-dehydrogenase (NAD+) activity"/>
    <property type="evidence" value="ECO:0007669"/>
    <property type="project" value="UniProtKB-EC"/>
</dbReference>
<gene>
    <name evidence="6" type="primary">gutB</name>
</gene>
<dbReference type="CDD" id="cd08235">
    <property type="entry name" value="iditol_2_DH_like"/>
    <property type="match status" value="1"/>
</dbReference>
<dbReference type="GO" id="GO:0030554">
    <property type="term" value="F:adenyl nucleotide binding"/>
    <property type="evidence" value="ECO:0007669"/>
    <property type="project" value="UniProtKB-ARBA"/>
</dbReference>
<evidence type="ECO:0000313" key="6">
    <source>
        <dbReference type="EMBL" id="AIF03998.1"/>
    </source>
</evidence>
<dbReference type="InterPro" id="IPR011032">
    <property type="entry name" value="GroES-like_sf"/>
</dbReference>
<feature type="domain" description="Enoyl reductase (ER)" evidence="5">
    <location>
        <begin position="9"/>
        <end position="343"/>
    </location>
</feature>
<dbReference type="SUPFAM" id="SSF51735">
    <property type="entry name" value="NAD(P)-binding Rossmann-fold domains"/>
    <property type="match status" value="1"/>
</dbReference>
<dbReference type="InterPro" id="IPR050129">
    <property type="entry name" value="Zn_alcohol_dh"/>
</dbReference>